<feature type="compositionally biased region" description="Polar residues" evidence="5">
    <location>
        <begin position="114"/>
        <end position="123"/>
    </location>
</feature>
<evidence type="ECO:0000313" key="7">
    <source>
        <dbReference type="EMBL" id="KAG6630142.1"/>
    </source>
</evidence>
<evidence type="ECO:0008006" key="9">
    <source>
        <dbReference type="Google" id="ProtNLM"/>
    </source>
</evidence>
<dbReference type="PANTHER" id="PTHR31250:SF14">
    <property type="entry name" value="IQ DOMAIN-CONTAINING PROTEIN IQM2"/>
    <property type="match status" value="1"/>
</dbReference>
<proteinExistence type="predicted"/>
<feature type="region of interest" description="Disordered" evidence="5">
    <location>
        <begin position="423"/>
        <end position="446"/>
    </location>
</feature>
<accession>A0A8T1NK64</accession>
<feature type="region of interest" description="Disordered" evidence="5">
    <location>
        <begin position="106"/>
        <end position="132"/>
    </location>
</feature>
<dbReference type="Proteomes" id="UP000811609">
    <property type="component" value="Chromosome 14"/>
</dbReference>
<feature type="signal peptide" evidence="6">
    <location>
        <begin position="1"/>
        <end position="17"/>
    </location>
</feature>
<evidence type="ECO:0000313" key="8">
    <source>
        <dbReference type="Proteomes" id="UP000811609"/>
    </source>
</evidence>
<evidence type="ECO:0000256" key="3">
    <source>
        <dbReference type="ARBA" id="ARBA00022490"/>
    </source>
</evidence>
<organism evidence="7 8">
    <name type="scientific">Carya illinoinensis</name>
    <name type="common">Pecan</name>
    <dbReference type="NCBI Taxonomy" id="32201"/>
    <lineage>
        <taxon>Eukaryota</taxon>
        <taxon>Viridiplantae</taxon>
        <taxon>Streptophyta</taxon>
        <taxon>Embryophyta</taxon>
        <taxon>Tracheophyta</taxon>
        <taxon>Spermatophyta</taxon>
        <taxon>Magnoliopsida</taxon>
        <taxon>eudicotyledons</taxon>
        <taxon>Gunneridae</taxon>
        <taxon>Pentapetalae</taxon>
        <taxon>rosids</taxon>
        <taxon>fabids</taxon>
        <taxon>Fagales</taxon>
        <taxon>Juglandaceae</taxon>
        <taxon>Carya</taxon>
    </lineage>
</organism>
<keyword evidence="3" id="KW-0963">Cytoplasm</keyword>
<feature type="compositionally biased region" description="Low complexity" evidence="5">
    <location>
        <begin position="424"/>
        <end position="434"/>
    </location>
</feature>
<keyword evidence="6" id="KW-0732">Signal</keyword>
<dbReference type="EMBL" id="CM031822">
    <property type="protein sequence ID" value="KAG6630142.1"/>
    <property type="molecule type" value="Genomic_DNA"/>
</dbReference>
<comment type="subcellular location">
    <subcellularLocation>
        <location evidence="2">Cytoplasm</location>
    </subcellularLocation>
    <subcellularLocation>
        <location evidence="1">Nucleus</location>
    </subcellularLocation>
</comment>
<sequence length="660" mass="74952">MHFVCFVLTGIWFYCSQDTFPYQMGISFSCPFAEYGDVQNGLESIIVKSISFWDDEVKTPVRSVTFNSGDSEPTIFKSLSSGKIAIEASVRHKSIKLENMASGKAPLDKERMESNSQQNNVMDDQSPKSDGQVGMVQPLPISDPTNQENVAAVKLQKVYKSFRTRRKLADCAVLVEQSWWKLLDFAELKRSSISFFDIEKHESAISRWSRARTRAAKVGKGLSKNDRAQKLALQHWLEAIDPRHRYGHNLHFYYDKWLHSQSKEPFFYWLDIGEGKEINLVEKCPRSKLQQQCIKYLGPMERLSYEVIMEDGKFFYKQSGKLLDTVREDKDAKWIFVLSTSMCMYVGKKKKGAFQHSSFLAGGATSAAGRLVVEDGILKAVWPHSGHYQPTEENFKDFVSFLRDNKVDLTDVKMSPFDEEVESYSKQRSSSHLRSSSEEDFTKNLSGLDYEETCAEDLTREKTDSTEEDTTTALELPISSRLSGLRRKFGNLEIPKRNELYERLDSEKQDFGPCLNSLPAESPRGGHETAEETLSSGQDYLASKQNLGDDQPEESEAEIIPEESILKRINSHKGMNSYQLGKQLSCKWSTGAGPRIGCVRDYPSKLQFQALELVNLSPKSDALSRSYLFRFVRGLSSRVLLPRSSGRENAPTTLKTDHHS</sequence>
<keyword evidence="8" id="KW-1185">Reference proteome</keyword>
<dbReference type="InterPro" id="IPR044159">
    <property type="entry name" value="IQM"/>
</dbReference>
<protein>
    <recommendedName>
        <fullName evidence="9">IQ domain-containing protein IQM2-like</fullName>
    </recommendedName>
</protein>
<dbReference type="AlphaFoldDB" id="A0A8T1NK64"/>
<dbReference type="PANTHER" id="PTHR31250">
    <property type="entry name" value="IQ DOMAIN-CONTAINING PROTEIN IQM3"/>
    <property type="match status" value="1"/>
</dbReference>
<name>A0A8T1NK64_CARIL</name>
<dbReference type="GO" id="GO:0005737">
    <property type="term" value="C:cytoplasm"/>
    <property type="evidence" value="ECO:0007669"/>
    <property type="project" value="UniProtKB-SubCell"/>
</dbReference>
<comment type="caution">
    <text evidence="7">The sequence shown here is derived from an EMBL/GenBank/DDBJ whole genome shotgun (WGS) entry which is preliminary data.</text>
</comment>
<evidence type="ECO:0000256" key="2">
    <source>
        <dbReference type="ARBA" id="ARBA00004496"/>
    </source>
</evidence>
<reference evidence="7" key="1">
    <citation type="submission" date="2020-12" db="EMBL/GenBank/DDBJ databases">
        <title>WGS assembly of Carya illinoinensis cv. Pawnee.</title>
        <authorList>
            <person name="Platts A."/>
            <person name="Shu S."/>
            <person name="Wright S."/>
            <person name="Barry K."/>
            <person name="Edger P."/>
            <person name="Pires J.C."/>
            <person name="Schmutz J."/>
        </authorList>
    </citation>
    <scope>NUCLEOTIDE SEQUENCE</scope>
    <source>
        <tissue evidence="7">Leaf</tissue>
    </source>
</reference>
<evidence type="ECO:0000256" key="4">
    <source>
        <dbReference type="ARBA" id="ARBA00023242"/>
    </source>
</evidence>
<keyword evidence="4" id="KW-0539">Nucleus</keyword>
<evidence type="ECO:0000256" key="6">
    <source>
        <dbReference type="SAM" id="SignalP"/>
    </source>
</evidence>
<feature type="region of interest" description="Disordered" evidence="5">
    <location>
        <begin position="512"/>
        <end position="535"/>
    </location>
</feature>
<dbReference type="GO" id="GO:0005634">
    <property type="term" value="C:nucleus"/>
    <property type="evidence" value="ECO:0007669"/>
    <property type="project" value="UniProtKB-SubCell"/>
</dbReference>
<evidence type="ECO:0000256" key="5">
    <source>
        <dbReference type="SAM" id="MobiDB-lite"/>
    </source>
</evidence>
<feature type="chain" id="PRO_5035856309" description="IQ domain-containing protein IQM2-like" evidence="6">
    <location>
        <begin position="18"/>
        <end position="660"/>
    </location>
</feature>
<gene>
    <name evidence="7" type="ORF">CIPAW_14G135300</name>
</gene>
<evidence type="ECO:0000256" key="1">
    <source>
        <dbReference type="ARBA" id="ARBA00004123"/>
    </source>
</evidence>